<dbReference type="STRING" id="931277.C448_13441"/>
<evidence type="ECO:0000256" key="7">
    <source>
        <dbReference type="ARBA" id="ARBA00022842"/>
    </source>
</evidence>
<dbReference type="CDD" id="cd01029">
    <property type="entry name" value="TOPRIM_primases"/>
    <property type="match status" value="1"/>
</dbReference>
<evidence type="ECO:0000256" key="2">
    <source>
        <dbReference type="ARBA" id="ARBA00022515"/>
    </source>
</evidence>
<evidence type="ECO:0000256" key="6">
    <source>
        <dbReference type="ARBA" id="ARBA00022723"/>
    </source>
</evidence>
<feature type="compositionally biased region" description="Acidic residues" evidence="10">
    <location>
        <begin position="356"/>
        <end position="375"/>
    </location>
</feature>
<dbReference type="InterPro" id="IPR034154">
    <property type="entry name" value="TOPRIM_DnaG/twinkle"/>
</dbReference>
<dbReference type="InterPro" id="IPR006171">
    <property type="entry name" value="TOPRIM_dom"/>
</dbReference>
<dbReference type="EMBL" id="AOMC01000152">
    <property type="protein sequence ID" value="EMA40358.1"/>
    <property type="molecule type" value="Genomic_DNA"/>
</dbReference>
<gene>
    <name evidence="9" type="primary">dnaG</name>
    <name evidence="12" type="ORF">C448_13441</name>
</gene>
<keyword evidence="8 9" id="KW-0804">Transcription</keyword>
<keyword evidence="6" id="KW-0479">Metal-binding</keyword>
<dbReference type="PROSITE" id="PS50880">
    <property type="entry name" value="TOPRIM"/>
    <property type="match status" value="1"/>
</dbReference>
<dbReference type="GO" id="GO:0006269">
    <property type="term" value="P:DNA replication, synthesis of primer"/>
    <property type="evidence" value="ECO:0007669"/>
    <property type="project" value="UniProtKB-UniRule"/>
</dbReference>
<comment type="caution">
    <text evidence="12">The sequence shown here is derived from an EMBL/GenBank/DDBJ whole genome shotgun (WGS) entry which is preliminary data.</text>
</comment>
<dbReference type="Gene3D" id="3.40.1360.10">
    <property type="match status" value="1"/>
</dbReference>
<dbReference type="InterPro" id="IPR050219">
    <property type="entry name" value="DnaG_primase"/>
</dbReference>
<dbReference type="PANTHER" id="PTHR30313:SF2">
    <property type="entry name" value="DNA PRIMASE"/>
    <property type="match status" value="1"/>
</dbReference>
<dbReference type="GO" id="GO:0000178">
    <property type="term" value="C:exosome (RNase complex)"/>
    <property type="evidence" value="ECO:0007669"/>
    <property type="project" value="InterPro"/>
</dbReference>
<evidence type="ECO:0000256" key="1">
    <source>
        <dbReference type="ARBA" id="ARBA00022478"/>
    </source>
</evidence>
<evidence type="ECO:0000256" key="3">
    <source>
        <dbReference type="ARBA" id="ARBA00022679"/>
    </source>
</evidence>
<keyword evidence="3 9" id="KW-0808">Transferase</keyword>
<feature type="region of interest" description="Disordered" evidence="10">
    <location>
        <begin position="267"/>
        <end position="379"/>
    </location>
</feature>
<keyword evidence="4 9" id="KW-0548">Nucleotidyltransferase</keyword>
<evidence type="ECO:0000259" key="11">
    <source>
        <dbReference type="PROSITE" id="PS50880"/>
    </source>
</evidence>
<feature type="compositionally biased region" description="Low complexity" evidence="10">
    <location>
        <begin position="297"/>
        <end position="314"/>
    </location>
</feature>
<keyword evidence="1 9" id="KW-0240">DNA-directed RNA polymerase</keyword>
<keyword evidence="2 9" id="KW-0639">Primosome</keyword>
<dbReference type="RefSeq" id="WP_004055487.1">
    <property type="nucleotide sequence ID" value="NZ_AOMC01000152.1"/>
</dbReference>
<keyword evidence="13" id="KW-1185">Reference proteome</keyword>
<dbReference type="HAMAP" id="MF_00007">
    <property type="entry name" value="DNA_primase_DnaG_arc"/>
    <property type="match status" value="1"/>
</dbReference>
<dbReference type="GO" id="GO:0005737">
    <property type="term" value="C:cytoplasm"/>
    <property type="evidence" value="ECO:0007669"/>
    <property type="project" value="TreeGrafter"/>
</dbReference>
<dbReference type="GO" id="GO:0046872">
    <property type="term" value="F:metal ion binding"/>
    <property type="evidence" value="ECO:0007669"/>
    <property type="project" value="UniProtKB-KW"/>
</dbReference>
<dbReference type="Pfam" id="PF13662">
    <property type="entry name" value="Toprim_4"/>
    <property type="match status" value="1"/>
</dbReference>
<comment type="function">
    <text evidence="9">RNA polymerase that catalyzes the synthesis of short RNA molecules used as primers for DNA polymerase during DNA replication.</text>
</comment>
<sequence length="476" mass="49879">MEDTDKYLIHADVTADGVVERNDVVGAIFGQTEGLLGTDLDLRTLQQSSKVGRIDVSINSQNGQSFGRITIASGLDRVETAILAASLETIDRIGPCRSTVDVERIEDVRAAKRREVVERAKGLLGAFEESTMSSAELVEQVRESARTGEVAEYEGLPAGPRVADGDAITVVEGRADVLVLLEYGIKNAIAVEGTNVPDAVAALTTERTTTAFLDGDRGGDLILKELAQVGEVEYVAVAPAGKSVEDLSREEVHEALRGKVAHELVAEAGNPREAVAATDGSARPAPATDRIAPATAEPTVSEPGETTTTEGEPSPARPPPTDAGSVPSDTAAVESAVEPTGEPSVEPTESIGGNEVEGDESESSEEVTEGGDGTDEPATLGAHVRNIIDDETDQARLLDGDFTVIATIEAAETFDAIAEASAVPVAVVIDGELDQRVLDVAAQRGVEQIVARSTGEFVKRPTDVRVRTADQLRSSD</sequence>
<comment type="subunit">
    <text evidence="9">Forms a ternary complex with MCM helicase and DNA.</text>
</comment>
<dbReference type="PATRIC" id="fig|931277.6.peg.2636"/>
<dbReference type="GO" id="GO:0008143">
    <property type="term" value="F:poly(A) binding"/>
    <property type="evidence" value="ECO:0007669"/>
    <property type="project" value="InterPro"/>
</dbReference>
<evidence type="ECO:0000256" key="8">
    <source>
        <dbReference type="ARBA" id="ARBA00023163"/>
    </source>
</evidence>
<dbReference type="GO" id="GO:0003899">
    <property type="term" value="F:DNA-directed RNA polymerase activity"/>
    <property type="evidence" value="ECO:0007669"/>
    <property type="project" value="UniProtKB-UniRule"/>
</dbReference>
<evidence type="ECO:0000313" key="12">
    <source>
        <dbReference type="EMBL" id="EMA40358.1"/>
    </source>
</evidence>
<evidence type="ECO:0000313" key="13">
    <source>
        <dbReference type="Proteomes" id="UP000011568"/>
    </source>
</evidence>
<dbReference type="GO" id="GO:0000428">
    <property type="term" value="C:DNA-directed RNA polymerase complex"/>
    <property type="evidence" value="ECO:0007669"/>
    <property type="project" value="UniProtKB-KW"/>
</dbReference>
<dbReference type="OrthoDB" id="8643at2157"/>
<accession>M0M4M9</accession>
<name>M0M4M9_HALMO</name>
<proteinExistence type="inferred from homology"/>
<comment type="similarity">
    <text evidence="9">Belongs to the archaeal DnaG primase family.</text>
</comment>
<dbReference type="GO" id="GO:1990077">
    <property type="term" value="C:primosome complex"/>
    <property type="evidence" value="ECO:0007669"/>
    <property type="project" value="UniProtKB-KW"/>
</dbReference>
<organism evidence="12 13">
    <name type="scientific">Halococcus morrhuae DSM 1307</name>
    <dbReference type="NCBI Taxonomy" id="931277"/>
    <lineage>
        <taxon>Archaea</taxon>
        <taxon>Methanobacteriati</taxon>
        <taxon>Methanobacteriota</taxon>
        <taxon>Stenosarchaea group</taxon>
        <taxon>Halobacteria</taxon>
        <taxon>Halobacteriales</taxon>
        <taxon>Halococcaceae</taxon>
        <taxon>Halococcus</taxon>
    </lineage>
</organism>
<keyword evidence="7" id="KW-0460">Magnesium</keyword>
<evidence type="ECO:0000256" key="4">
    <source>
        <dbReference type="ARBA" id="ARBA00022695"/>
    </source>
</evidence>
<dbReference type="AlphaFoldDB" id="M0M4M9"/>
<dbReference type="EC" id="2.7.7.101" evidence="9"/>
<evidence type="ECO:0000256" key="10">
    <source>
        <dbReference type="SAM" id="MobiDB-lite"/>
    </source>
</evidence>
<keyword evidence="5 9" id="KW-0235">DNA replication</keyword>
<dbReference type="PANTHER" id="PTHR30313">
    <property type="entry name" value="DNA PRIMASE"/>
    <property type="match status" value="1"/>
</dbReference>
<reference evidence="12 13" key="1">
    <citation type="journal article" date="2014" name="PLoS Genet.">
        <title>Phylogenetically driven sequencing of extremely halophilic archaea reveals strategies for static and dynamic osmo-response.</title>
        <authorList>
            <person name="Becker E.A."/>
            <person name="Seitzer P.M."/>
            <person name="Tritt A."/>
            <person name="Larsen D."/>
            <person name="Krusor M."/>
            <person name="Yao A.I."/>
            <person name="Wu D."/>
            <person name="Madern D."/>
            <person name="Eisen J.A."/>
            <person name="Darling A.E."/>
            <person name="Facciotti M.T."/>
        </authorList>
    </citation>
    <scope>NUCLEOTIDE SEQUENCE [LARGE SCALE GENOMIC DNA]</scope>
    <source>
        <strain evidence="12 13">DSM 1307</strain>
    </source>
</reference>
<dbReference type="SMART" id="SM00493">
    <property type="entry name" value="TOPRIM"/>
    <property type="match status" value="1"/>
</dbReference>
<comment type="catalytic activity">
    <reaction evidence="9">
        <text>ssDNA + n NTP = ssDNA/pppN(pN)n-1 hybrid + (n-1) diphosphate.</text>
        <dbReference type="EC" id="2.7.7.101"/>
    </reaction>
</comment>
<protein>
    <recommendedName>
        <fullName evidence="9">DNA primase DnaG</fullName>
        <ecNumber evidence="9">2.7.7.101</ecNumber>
    </recommendedName>
</protein>
<dbReference type="SUPFAM" id="SSF56731">
    <property type="entry name" value="DNA primase core"/>
    <property type="match status" value="1"/>
</dbReference>
<feature type="domain" description="Toprim" evidence="11">
    <location>
        <begin position="166"/>
        <end position="252"/>
    </location>
</feature>
<dbReference type="InterPro" id="IPR020607">
    <property type="entry name" value="Primase_DnaG_arc"/>
</dbReference>
<evidence type="ECO:0000256" key="9">
    <source>
        <dbReference type="HAMAP-Rule" id="MF_00007"/>
    </source>
</evidence>
<dbReference type="eggNOG" id="arCOG04281">
    <property type="taxonomic scope" value="Archaea"/>
</dbReference>
<dbReference type="NCBIfam" id="NF003108">
    <property type="entry name" value="PRK04031.1-1"/>
    <property type="match status" value="1"/>
</dbReference>
<dbReference type="Proteomes" id="UP000011568">
    <property type="component" value="Unassembled WGS sequence"/>
</dbReference>
<evidence type="ECO:0000256" key="5">
    <source>
        <dbReference type="ARBA" id="ARBA00022705"/>
    </source>
</evidence>